<dbReference type="EMBL" id="MIFZ01000327">
    <property type="protein sequence ID" value="OSY49347.1"/>
    <property type="molecule type" value="Genomic_DNA"/>
</dbReference>
<dbReference type="PANTHER" id="PTHR43610:SF1">
    <property type="entry name" value="N-ACETYLTRANSFERASE DOMAIN-CONTAINING PROTEIN"/>
    <property type="match status" value="1"/>
</dbReference>
<evidence type="ECO:0000313" key="3">
    <source>
        <dbReference type="EMBL" id="OSY49347.1"/>
    </source>
</evidence>
<keyword evidence="3" id="KW-0012">Acyltransferase</keyword>
<evidence type="ECO:0000256" key="1">
    <source>
        <dbReference type="SAM" id="MobiDB-lite"/>
    </source>
</evidence>
<feature type="region of interest" description="Disordered" evidence="1">
    <location>
        <begin position="1"/>
        <end position="65"/>
    </location>
</feature>
<dbReference type="Proteomes" id="UP000194318">
    <property type="component" value="Unassembled WGS sequence"/>
</dbReference>
<dbReference type="AlphaFoldDB" id="A0A1Y2NQM5"/>
<dbReference type="InterPro" id="IPR016181">
    <property type="entry name" value="Acyl_CoA_acyltransferase"/>
</dbReference>
<evidence type="ECO:0000259" key="2">
    <source>
        <dbReference type="PROSITE" id="PS51186"/>
    </source>
</evidence>
<protein>
    <submittedName>
        <fullName evidence="3">Spermidine N(1)-acetyltransferase</fullName>
        <ecNumber evidence="3">2.3.1.57</ecNumber>
    </submittedName>
</protein>
<dbReference type="Pfam" id="PF13302">
    <property type="entry name" value="Acetyltransf_3"/>
    <property type="match status" value="1"/>
</dbReference>
<evidence type="ECO:0000313" key="4">
    <source>
        <dbReference type="Proteomes" id="UP000194318"/>
    </source>
</evidence>
<dbReference type="EC" id="2.3.1.57" evidence="3"/>
<sequence length="248" mass="28002">MTRHPAARRPRRTGAAPRARPRTRPPSRPPPPPSPRPSRREKALPPPPRGNFHRGMDDFSHKPTLTGDKVVLRPFTEGDAETMAVILDDPETLRLTGSAGAPPFTPARLREWYGSRGAQPDRLDLGLVDRASGALVGELVLNDWDEPNRSCNFRVLVGPQGRDRGLGTEAIRLLLAYGFERLGLHRIHLGVYAFNPRALRVYERVGFVREGMERQALLHEGEWIDRVRMAVLEPEWARHRGHVRPYTP</sequence>
<dbReference type="GO" id="GO:0004145">
    <property type="term" value="F:diamine N-acetyltransferase activity"/>
    <property type="evidence" value="ECO:0007669"/>
    <property type="project" value="UniProtKB-EC"/>
</dbReference>
<reference evidence="3 4" key="1">
    <citation type="submission" date="2016-09" db="EMBL/GenBank/DDBJ databases">
        <title>Streptomyces fradiae DSM40063, a candidate organism with high potential of specific P450 cytochromes.</title>
        <authorList>
            <person name="Grumaz C."/>
            <person name="Vainshtein Y."/>
            <person name="Kirstahler P."/>
            <person name="Sohn K."/>
        </authorList>
    </citation>
    <scope>NUCLEOTIDE SEQUENCE [LARGE SCALE GENOMIC DNA]</scope>
    <source>
        <strain evidence="3 4">DSM 40063</strain>
    </source>
</reference>
<feature type="compositionally biased region" description="Pro residues" evidence="1">
    <location>
        <begin position="26"/>
        <end position="36"/>
    </location>
</feature>
<name>A0A1Y2NQM5_STRFR</name>
<gene>
    <name evidence="3" type="primary">speG_2</name>
    <name evidence="3" type="ORF">BG846_05036</name>
</gene>
<dbReference type="PROSITE" id="PS51186">
    <property type="entry name" value="GNAT"/>
    <property type="match status" value="1"/>
</dbReference>
<feature type="domain" description="N-acetyltransferase" evidence="2">
    <location>
        <begin position="70"/>
        <end position="234"/>
    </location>
</feature>
<organism evidence="3 4">
    <name type="scientific">Streptomyces fradiae ATCC 10745 = DSM 40063</name>
    <dbReference type="NCBI Taxonomy" id="1319510"/>
    <lineage>
        <taxon>Bacteria</taxon>
        <taxon>Bacillati</taxon>
        <taxon>Actinomycetota</taxon>
        <taxon>Actinomycetes</taxon>
        <taxon>Kitasatosporales</taxon>
        <taxon>Streptomycetaceae</taxon>
        <taxon>Streptomyces</taxon>
    </lineage>
</organism>
<comment type="caution">
    <text evidence="3">The sequence shown here is derived from an EMBL/GenBank/DDBJ whole genome shotgun (WGS) entry which is preliminary data.</text>
</comment>
<dbReference type="SUPFAM" id="SSF55729">
    <property type="entry name" value="Acyl-CoA N-acyltransferases (Nat)"/>
    <property type="match status" value="1"/>
</dbReference>
<dbReference type="InterPro" id="IPR000182">
    <property type="entry name" value="GNAT_dom"/>
</dbReference>
<dbReference type="Gene3D" id="3.40.630.30">
    <property type="match status" value="1"/>
</dbReference>
<proteinExistence type="predicted"/>
<accession>A0A1Y2NQM5</accession>
<keyword evidence="3" id="KW-0808">Transferase</keyword>
<feature type="compositionally biased region" description="Basic residues" evidence="1">
    <location>
        <begin position="1"/>
        <end position="12"/>
    </location>
</feature>
<dbReference type="PANTHER" id="PTHR43610">
    <property type="entry name" value="BLL6696 PROTEIN"/>
    <property type="match status" value="1"/>
</dbReference>